<evidence type="ECO:0000313" key="3">
    <source>
        <dbReference type="Proteomes" id="UP001623041"/>
    </source>
</evidence>
<name>A0ABW8RAZ3_9BACI</name>
<keyword evidence="1" id="KW-0812">Transmembrane</keyword>
<feature type="transmembrane region" description="Helical" evidence="1">
    <location>
        <begin position="63"/>
        <end position="81"/>
    </location>
</feature>
<keyword evidence="1" id="KW-0472">Membrane</keyword>
<proteinExistence type="predicted"/>
<feature type="transmembrane region" description="Helical" evidence="1">
    <location>
        <begin position="6"/>
        <end position="29"/>
    </location>
</feature>
<dbReference type="EMBL" id="JBJHQH010000002">
    <property type="protein sequence ID" value="MFK9090620.1"/>
    <property type="molecule type" value="Genomic_DNA"/>
</dbReference>
<sequence>MIRLLIKTQVVAILFALFWILYLSVLAFLDQPGRAAQHINSFVYGFAILMAVIYFLLSKYLIGRNWLAVPLVLIPYFFLYKPVFQRILLSIPNESYGMILKFLALSTAATYLLAIICGLGFGIMFSRPQVKV</sequence>
<keyword evidence="3" id="KW-1185">Reference proteome</keyword>
<organism evidence="2 3">
    <name type="scientific">Bacillus salipaludis</name>
    <dbReference type="NCBI Taxonomy" id="2547811"/>
    <lineage>
        <taxon>Bacteria</taxon>
        <taxon>Bacillati</taxon>
        <taxon>Bacillota</taxon>
        <taxon>Bacilli</taxon>
        <taxon>Bacillales</taxon>
        <taxon>Bacillaceae</taxon>
        <taxon>Bacillus</taxon>
    </lineage>
</organism>
<gene>
    <name evidence="2" type="ORF">ACJEBI_03875</name>
</gene>
<reference evidence="2 3" key="1">
    <citation type="submission" date="2024-11" db="EMBL/GenBank/DDBJ databases">
        <authorList>
            <person name="Lucas J.A."/>
        </authorList>
    </citation>
    <scope>NUCLEOTIDE SEQUENCE [LARGE SCALE GENOMIC DNA]</scope>
    <source>
        <strain evidence="2 3">Z 5.4</strain>
    </source>
</reference>
<protein>
    <submittedName>
        <fullName evidence="2">Uncharacterized protein</fullName>
    </submittedName>
</protein>
<evidence type="ECO:0000313" key="2">
    <source>
        <dbReference type="EMBL" id="MFK9090620.1"/>
    </source>
</evidence>
<comment type="caution">
    <text evidence="2">The sequence shown here is derived from an EMBL/GenBank/DDBJ whole genome shotgun (WGS) entry which is preliminary data.</text>
</comment>
<evidence type="ECO:0000256" key="1">
    <source>
        <dbReference type="SAM" id="Phobius"/>
    </source>
</evidence>
<dbReference type="RefSeq" id="WP_406579302.1">
    <property type="nucleotide sequence ID" value="NZ_JBJHQH010000002.1"/>
</dbReference>
<keyword evidence="1" id="KW-1133">Transmembrane helix</keyword>
<feature type="transmembrane region" description="Helical" evidence="1">
    <location>
        <begin position="102"/>
        <end position="125"/>
    </location>
</feature>
<feature type="transmembrane region" description="Helical" evidence="1">
    <location>
        <begin position="41"/>
        <end position="57"/>
    </location>
</feature>
<accession>A0ABW8RAZ3</accession>
<dbReference type="Proteomes" id="UP001623041">
    <property type="component" value="Unassembled WGS sequence"/>
</dbReference>